<organism evidence="1">
    <name type="scientific">marine sediment metagenome</name>
    <dbReference type="NCBI Taxonomy" id="412755"/>
    <lineage>
        <taxon>unclassified sequences</taxon>
        <taxon>metagenomes</taxon>
        <taxon>ecological metagenomes</taxon>
    </lineage>
</organism>
<protein>
    <submittedName>
        <fullName evidence="1">Uncharacterized protein</fullName>
    </submittedName>
</protein>
<name>X1F474_9ZZZZ</name>
<dbReference type="AlphaFoldDB" id="X1F474"/>
<proteinExistence type="predicted"/>
<dbReference type="EMBL" id="BARU01005671">
    <property type="protein sequence ID" value="GAH39742.1"/>
    <property type="molecule type" value="Genomic_DNA"/>
</dbReference>
<sequence length="45" mass="4906">RLESWQVEGKRGVVGGYREMCNVAASKDHGTYDLSAAILNVLTPL</sequence>
<gene>
    <name evidence="1" type="ORF">S03H2_11090</name>
</gene>
<accession>X1F474</accession>
<feature type="non-terminal residue" evidence="1">
    <location>
        <position position="1"/>
    </location>
</feature>
<comment type="caution">
    <text evidence="1">The sequence shown here is derived from an EMBL/GenBank/DDBJ whole genome shotgun (WGS) entry which is preliminary data.</text>
</comment>
<reference evidence="1" key="1">
    <citation type="journal article" date="2014" name="Front. Microbiol.">
        <title>High frequency of phylogenetically diverse reductive dehalogenase-homologous genes in deep subseafloor sedimentary metagenomes.</title>
        <authorList>
            <person name="Kawai M."/>
            <person name="Futagami T."/>
            <person name="Toyoda A."/>
            <person name="Takaki Y."/>
            <person name="Nishi S."/>
            <person name="Hori S."/>
            <person name="Arai W."/>
            <person name="Tsubouchi T."/>
            <person name="Morono Y."/>
            <person name="Uchiyama I."/>
            <person name="Ito T."/>
            <person name="Fujiyama A."/>
            <person name="Inagaki F."/>
            <person name="Takami H."/>
        </authorList>
    </citation>
    <scope>NUCLEOTIDE SEQUENCE</scope>
    <source>
        <strain evidence="1">Expedition CK06-06</strain>
    </source>
</reference>
<evidence type="ECO:0000313" key="1">
    <source>
        <dbReference type="EMBL" id="GAH39742.1"/>
    </source>
</evidence>